<dbReference type="OMA" id="DIWENEF"/>
<evidence type="ECO:0000259" key="2">
    <source>
        <dbReference type="Pfam" id="PF23051"/>
    </source>
</evidence>
<dbReference type="AlphaFoldDB" id="G0NZK5"/>
<evidence type="ECO:0000313" key="4">
    <source>
        <dbReference type="Proteomes" id="UP000008068"/>
    </source>
</evidence>
<dbReference type="Pfam" id="PF23047">
    <property type="entry name" value="DUF7038"/>
    <property type="match status" value="1"/>
</dbReference>
<feature type="domain" description="DUF7038" evidence="1">
    <location>
        <begin position="69"/>
        <end position="162"/>
    </location>
</feature>
<dbReference type="HOGENOM" id="CLU_051409_0_0_1"/>
<accession>G0NZK5</accession>
<dbReference type="InParanoid" id="G0NZK5"/>
<dbReference type="OrthoDB" id="5793389at2759"/>
<dbReference type="InterPro" id="IPR055466">
    <property type="entry name" value="DUF7038"/>
</dbReference>
<organism evidence="4">
    <name type="scientific">Caenorhabditis brenneri</name>
    <name type="common">Nematode worm</name>
    <dbReference type="NCBI Taxonomy" id="135651"/>
    <lineage>
        <taxon>Eukaryota</taxon>
        <taxon>Metazoa</taxon>
        <taxon>Ecdysozoa</taxon>
        <taxon>Nematoda</taxon>
        <taxon>Chromadorea</taxon>
        <taxon>Rhabditida</taxon>
        <taxon>Rhabditina</taxon>
        <taxon>Rhabditomorpha</taxon>
        <taxon>Rhabditoidea</taxon>
        <taxon>Rhabditidae</taxon>
        <taxon>Peloderinae</taxon>
        <taxon>Caenorhabditis</taxon>
    </lineage>
</organism>
<dbReference type="InterPro" id="IPR055468">
    <property type="entry name" value="DUF7040"/>
</dbReference>
<dbReference type="Pfam" id="PF23051">
    <property type="entry name" value="DUF7040"/>
    <property type="match status" value="1"/>
</dbReference>
<dbReference type="eggNOG" id="ENOG502RT6D">
    <property type="taxonomic scope" value="Eukaryota"/>
</dbReference>
<sequence>METTGFVVETDVCRIKFYTSDQGIQLRNKSELMNHRPGEWFRISAAEAQDYEKCEPLHDLSHFKTRDQNGTCYVELFAAKPNYSKLSENLRNKYEGAVWSPFLLYLNDEERILENVQQEVVKVTVKYAPSDDKLFEIVSFSEWDKQPNEARLRMYYHTPWSIEAFASRMKPSRYLEFRNGFVAPKRTVNRETEAIGICIANKAPNPVQQYCTSARSSTSYLWSQYTGLTRWIIQAETGDRASSLKVSFPFEKEKIEGQTTQGIKYVKYNAHFHDVELGRVEIHQFEGEFILQKINNHHEDLLKKGEAEVERAQKEVVIIDATVTVDDKFVEIFENHLKKGIFFVKSIDRMYYLNEGQTIYQKE</sequence>
<proteinExistence type="predicted"/>
<evidence type="ECO:0000313" key="3">
    <source>
        <dbReference type="EMBL" id="EGT41208.1"/>
    </source>
</evidence>
<evidence type="ECO:0000259" key="1">
    <source>
        <dbReference type="Pfam" id="PF23047"/>
    </source>
</evidence>
<keyword evidence="4" id="KW-1185">Reference proteome</keyword>
<reference evidence="4" key="1">
    <citation type="submission" date="2011-07" db="EMBL/GenBank/DDBJ databases">
        <authorList>
            <consortium name="Caenorhabditis brenneri Sequencing and Analysis Consortium"/>
            <person name="Wilson R.K."/>
        </authorList>
    </citation>
    <scope>NUCLEOTIDE SEQUENCE [LARGE SCALE GENOMIC DNA]</scope>
    <source>
        <strain evidence="4">PB2801</strain>
    </source>
</reference>
<dbReference type="EMBL" id="GL379990">
    <property type="protein sequence ID" value="EGT41208.1"/>
    <property type="molecule type" value="Genomic_DNA"/>
</dbReference>
<feature type="domain" description="DUF7040" evidence="2">
    <location>
        <begin position="244"/>
        <end position="352"/>
    </location>
</feature>
<name>G0NZK5_CAEBE</name>
<dbReference type="Proteomes" id="UP000008068">
    <property type="component" value="Unassembled WGS sequence"/>
</dbReference>
<protein>
    <submittedName>
        <fullName evidence="3">Uncharacterized protein</fullName>
    </submittedName>
</protein>
<gene>
    <name evidence="3" type="ORF">CAEBREN_02829</name>
</gene>